<dbReference type="Pfam" id="PF03891">
    <property type="entry name" value="DUF333"/>
    <property type="match status" value="1"/>
</dbReference>
<dbReference type="PANTHER" id="PTHR38008">
    <property type="entry name" value="HEMOLYSIN-RELATED"/>
    <property type="match status" value="1"/>
</dbReference>
<dbReference type="RefSeq" id="WP_027030486.1">
    <property type="nucleotide sequence ID" value="NZ_CP033367.1"/>
</dbReference>
<keyword evidence="1" id="KW-0732">Signal</keyword>
<accession>A0A6M7WK25</accession>
<dbReference type="PANTHER" id="PTHR38008:SF2">
    <property type="entry name" value="HEMOLYSIN"/>
    <property type="match status" value="1"/>
</dbReference>
<gene>
    <name evidence="2" type="ORF">EB235_13645</name>
</gene>
<reference evidence="2 3" key="1">
    <citation type="submission" date="2018-10" db="EMBL/GenBank/DDBJ databases">
        <authorList>
            <person name="Perry B.J."/>
            <person name="Sullivan J.T."/>
            <person name="Murphy R.J.T."/>
            <person name="Ramsay J.P."/>
            <person name="Ronson C.W."/>
        </authorList>
    </citation>
    <scope>NUCLEOTIDE SEQUENCE [LARGE SCALE GENOMIC DNA]</scope>
    <source>
        <strain evidence="2 3">R88b</strain>
    </source>
</reference>
<evidence type="ECO:0000313" key="2">
    <source>
        <dbReference type="EMBL" id="QKD02417.1"/>
    </source>
</evidence>
<feature type="signal peptide" evidence="1">
    <location>
        <begin position="1"/>
        <end position="23"/>
    </location>
</feature>
<protein>
    <submittedName>
        <fullName evidence="2">DUF333 domain-containing protein</fullName>
    </submittedName>
</protein>
<evidence type="ECO:0000256" key="1">
    <source>
        <dbReference type="SAM" id="SignalP"/>
    </source>
</evidence>
<evidence type="ECO:0000313" key="3">
    <source>
        <dbReference type="Proteomes" id="UP000503017"/>
    </source>
</evidence>
<dbReference type="EMBL" id="CP033367">
    <property type="protein sequence ID" value="QKD02417.1"/>
    <property type="molecule type" value="Genomic_DNA"/>
</dbReference>
<proteinExistence type="predicted"/>
<sequence>MTKVSILATGLAALFVMPFAASAAAQKPVGMANPASLHCGEIGGRLVIRKDKAGNEYGFCRLPNRRLCEEWALFRDNKCVGPKAAMRRK</sequence>
<dbReference type="Proteomes" id="UP000503017">
    <property type="component" value="Chromosome"/>
</dbReference>
<name>A0A6M7WK25_RHILI</name>
<dbReference type="InterPro" id="IPR005590">
    <property type="entry name" value="DUF333"/>
</dbReference>
<dbReference type="AlphaFoldDB" id="A0A6M7WK25"/>
<organism evidence="2 3">
    <name type="scientific">Mesorhizobium loti R88b</name>
    <dbReference type="NCBI Taxonomy" id="935548"/>
    <lineage>
        <taxon>Bacteria</taxon>
        <taxon>Pseudomonadati</taxon>
        <taxon>Pseudomonadota</taxon>
        <taxon>Alphaproteobacteria</taxon>
        <taxon>Hyphomicrobiales</taxon>
        <taxon>Phyllobacteriaceae</taxon>
        <taxon>Mesorhizobium</taxon>
    </lineage>
</organism>
<feature type="chain" id="PRO_5026792097" evidence="1">
    <location>
        <begin position="24"/>
        <end position="89"/>
    </location>
</feature>